<gene>
    <name evidence="1" type="ORF">M378DRAFT_166625</name>
</gene>
<dbReference type="AlphaFoldDB" id="A0A0C2SF29"/>
<dbReference type="InParanoid" id="A0A0C2SF29"/>
<dbReference type="HOGENOM" id="CLU_2512188_0_0_1"/>
<evidence type="ECO:0000313" key="1">
    <source>
        <dbReference type="EMBL" id="KIL61665.1"/>
    </source>
</evidence>
<accession>A0A0C2SF29</accession>
<dbReference type="Proteomes" id="UP000054549">
    <property type="component" value="Unassembled WGS sequence"/>
</dbReference>
<reference evidence="1 2" key="1">
    <citation type="submission" date="2014-04" db="EMBL/GenBank/DDBJ databases">
        <title>Evolutionary Origins and Diversification of the Mycorrhizal Mutualists.</title>
        <authorList>
            <consortium name="DOE Joint Genome Institute"/>
            <consortium name="Mycorrhizal Genomics Consortium"/>
            <person name="Kohler A."/>
            <person name="Kuo A."/>
            <person name="Nagy L.G."/>
            <person name="Floudas D."/>
            <person name="Copeland A."/>
            <person name="Barry K.W."/>
            <person name="Cichocki N."/>
            <person name="Veneault-Fourrey C."/>
            <person name="LaButti K."/>
            <person name="Lindquist E.A."/>
            <person name="Lipzen A."/>
            <person name="Lundell T."/>
            <person name="Morin E."/>
            <person name="Murat C."/>
            <person name="Riley R."/>
            <person name="Ohm R."/>
            <person name="Sun H."/>
            <person name="Tunlid A."/>
            <person name="Henrissat B."/>
            <person name="Grigoriev I.V."/>
            <person name="Hibbett D.S."/>
            <person name="Martin F."/>
        </authorList>
    </citation>
    <scope>NUCLEOTIDE SEQUENCE [LARGE SCALE GENOMIC DNA]</scope>
    <source>
        <strain evidence="1 2">Koide BX008</strain>
    </source>
</reference>
<dbReference type="EMBL" id="KN818281">
    <property type="protein sequence ID" value="KIL61665.1"/>
    <property type="molecule type" value="Genomic_DNA"/>
</dbReference>
<keyword evidence="2" id="KW-1185">Reference proteome</keyword>
<evidence type="ECO:0000313" key="2">
    <source>
        <dbReference type="Proteomes" id="UP000054549"/>
    </source>
</evidence>
<organism evidence="1 2">
    <name type="scientific">Amanita muscaria (strain Koide BX008)</name>
    <dbReference type="NCBI Taxonomy" id="946122"/>
    <lineage>
        <taxon>Eukaryota</taxon>
        <taxon>Fungi</taxon>
        <taxon>Dikarya</taxon>
        <taxon>Basidiomycota</taxon>
        <taxon>Agaricomycotina</taxon>
        <taxon>Agaricomycetes</taxon>
        <taxon>Agaricomycetidae</taxon>
        <taxon>Agaricales</taxon>
        <taxon>Pluteineae</taxon>
        <taxon>Amanitaceae</taxon>
        <taxon>Amanita</taxon>
    </lineage>
</organism>
<protein>
    <submittedName>
        <fullName evidence="1">Uncharacterized protein</fullName>
    </submittedName>
</protein>
<name>A0A0C2SF29_AMAMK</name>
<proteinExistence type="predicted"/>
<sequence length="85" mass="9434">MIWTQSSGCIGAIFASEARPVCQDFPSMIESLFFVPEPKVLLFALTHGRIRGIRFRSSLLAHSVDRRCKVLQDCQTSAFFLLAGG</sequence>